<name>A0A3E1F0F1_9FLAO</name>
<evidence type="ECO:0000313" key="1">
    <source>
        <dbReference type="EMBL" id="RFC55291.1"/>
    </source>
</evidence>
<dbReference type="RefSeq" id="WP_123776055.1">
    <property type="nucleotide sequence ID" value="NZ_QURB01000002.1"/>
</dbReference>
<evidence type="ECO:0000313" key="2">
    <source>
        <dbReference type="Proteomes" id="UP000257127"/>
    </source>
</evidence>
<reference evidence="1 2" key="1">
    <citation type="submission" date="2018-08" db="EMBL/GenBank/DDBJ databases">
        <title>The draft genome squence of Brumimicrobium sp. N62.</title>
        <authorList>
            <person name="Du Z.-J."/>
            <person name="Luo H.-R."/>
        </authorList>
    </citation>
    <scope>NUCLEOTIDE SEQUENCE [LARGE SCALE GENOMIC DNA]</scope>
    <source>
        <strain evidence="1 2">N62</strain>
    </source>
</reference>
<dbReference type="PROSITE" id="PS51257">
    <property type="entry name" value="PROKAR_LIPOPROTEIN"/>
    <property type="match status" value="1"/>
</dbReference>
<proteinExistence type="predicted"/>
<dbReference type="EMBL" id="QURB01000002">
    <property type="protein sequence ID" value="RFC55291.1"/>
    <property type="molecule type" value="Genomic_DNA"/>
</dbReference>
<comment type="caution">
    <text evidence="1">The sequence shown here is derived from an EMBL/GenBank/DDBJ whole genome shotgun (WGS) entry which is preliminary data.</text>
</comment>
<organism evidence="1 2">
    <name type="scientific">Brumimicrobium aurantiacum</name>
    <dbReference type="NCBI Taxonomy" id="1737063"/>
    <lineage>
        <taxon>Bacteria</taxon>
        <taxon>Pseudomonadati</taxon>
        <taxon>Bacteroidota</taxon>
        <taxon>Flavobacteriia</taxon>
        <taxon>Flavobacteriales</taxon>
        <taxon>Crocinitomicaceae</taxon>
        <taxon>Brumimicrobium</taxon>
    </lineage>
</organism>
<dbReference type="Proteomes" id="UP000257127">
    <property type="component" value="Unassembled WGS sequence"/>
</dbReference>
<sequence length="139" mass="15950">MTKYCAIKYQKSRKQFPYLLLILFGFISCEKETQLDFFIENQSLSTINIEGTNIISSTDIDQTINQKVQKNVATWSKRGKQTDYFEPTAIFGNNLIITNATGDTLIKDYKLLSNWNASVDDQRTIASHEYVLVISDTDF</sequence>
<gene>
    <name evidence="1" type="ORF">DXU93_05575</name>
</gene>
<dbReference type="AlphaFoldDB" id="A0A3E1F0F1"/>
<accession>A0A3E1F0F1</accession>
<keyword evidence="2" id="KW-1185">Reference proteome</keyword>
<protein>
    <submittedName>
        <fullName evidence="1">Uncharacterized protein</fullName>
    </submittedName>
</protein>